<name>A0A819SX13_9BILA</name>
<sequence>MYSRIKQQNKSSSASKTMSTINNNINRNINELPQFKPIKPCVLLYIYRAQAQFVLDELITEARKTKIFTIVPKIGSLFSNYMFIHVELVQDSQTIIALIEYCTERDRNSSYYHILHNFFTIIFDSSKTIQTWGNLLDLLVPYAQYGLFASSDVSQAQSINVQKIFKPWYNNIFRHDIQCQQYRKYDEIDSSLCTCCHRPYKSSSCQWSISKAIAYTFDERYDYYMHDIHKCLAITKLGHVINGKWTSQKLNAYKQKQF</sequence>
<accession>A0A819SX13</accession>
<proteinExistence type="predicted"/>
<organism evidence="1 2">
    <name type="scientific">Rotaria sordida</name>
    <dbReference type="NCBI Taxonomy" id="392033"/>
    <lineage>
        <taxon>Eukaryota</taxon>
        <taxon>Metazoa</taxon>
        <taxon>Spiralia</taxon>
        <taxon>Gnathifera</taxon>
        <taxon>Rotifera</taxon>
        <taxon>Eurotatoria</taxon>
        <taxon>Bdelloidea</taxon>
        <taxon>Philodinida</taxon>
        <taxon>Philodinidae</taxon>
        <taxon>Rotaria</taxon>
    </lineage>
</organism>
<protein>
    <submittedName>
        <fullName evidence="1">Uncharacterized protein</fullName>
    </submittedName>
</protein>
<feature type="non-terminal residue" evidence="1">
    <location>
        <position position="258"/>
    </location>
</feature>
<evidence type="ECO:0000313" key="2">
    <source>
        <dbReference type="Proteomes" id="UP000663874"/>
    </source>
</evidence>
<dbReference type="Proteomes" id="UP000663874">
    <property type="component" value="Unassembled WGS sequence"/>
</dbReference>
<reference evidence="1" key="1">
    <citation type="submission" date="2021-02" db="EMBL/GenBank/DDBJ databases">
        <authorList>
            <person name="Nowell W R."/>
        </authorList>
    </citation>
    <scope>NUCLEOTIDE SEQUENCE</scope>
</reference>
<evidence type="ECO:0000313" key="1">
    <source>
        <dbReference type="EMBL" id="CAF4063188.1"/>
    </source>
</evidence>
<dbReference type="AlphaFoldDB" id="A0A819SX13"/>
<gene>
    <name evidence="1" type="ORF">FNK824_LOCUS29375</name>
</gene>
<dbReference type="EMBL" id="CAJOBE010008516">
    <property type="protein sequence ID" value="CAF4063188.1"/>
    <property type="molecule type" value="Genomic_DNA"/>
</dbReference>
<comment type="caution">
    <text evidence="1">The sequence shown here is derived from an EMBL/GenBank/DDBJ whole genome shotgun (WGS) entry which is preliminary data.</text>
</comment>